<dbReference type="GeneID" id="93129725"/>
<dbReference type="InterPro" id="IPR050515">
    <property type="entry name" value="Beta-lactam/transpept"/>
</dbReference>
<keyword evidence="3" id="KW-0472">Membrane</keyword>
<dbReference type="Proteomes" id="UP000625568">
    <property type="component" value="Chromosome 2"/>
</dbReference>
<dbReference type="InterPro" id="IPR036138">
    <property type="entry name" value="PBP_dimer_sf"/>
</dbReference>
<dbReference type="GO" id="GO:0071555">
    <property type="term" value="P:cell wall organization"/>
    <property type="evidence" value="ECO:0007669"/>
    <property type="project" value="TreeGrafter"/>
</dbReference>
<feature type="chain" id="PRO_5034629271" evidence="4">
    <location>
        <begin position="23"/>
        <end position="562"/>
    </location>
</feature>
<evidence type="ECO:0000256" key="3">
    <source>
        <dbReference type="ARBA" id="ARBA00023136"/>
    </source>
</evidence>
<sequence>MRRSKLVSAALTFALFSLAVRAMWVQGINDAFYRREGARRQVADLTVPASRGNVVDLHGRLLATSVPTRSLWIDAFDATSRPSQRQIDSLAHLVGVDPTQIARIYASNRRFAYVRRNVPRDVAARALSLRLPGLFAHDDYRRSYPEGRLASNVIGFAGIDGAGREGIEYAADHALAGTDGNRQVLHDELGNIIDNLATVSPHDGRDVRLSIDLPIQYAAATALEQTVKRFDAASGSAIVLDAQTGGILAMANWPNYDPNRIDERHGAAVRNRAVTDAFEPGSVLKPLTIALALQQGKVSRRSIVTTGGGTLRLDGVTIHDDADFGTLTVAGVIQKSSNVGTTKIALMMQPRDMWRNLRAVGFGTRPDAGLPGEAAGTLRPWRDWRRVDQATISYGYGLSASLLQLAQAYTVFADDGCVVPATIFGSDERRVVARRVYSARVAREVRAMMQTVAATGGTAPLAAVPGYSVAGKTGTAYRWTAHGYDKHAYRASFVGIVPASRPRAVIAVSIDQPRAGSHFGGAVAGPVFASIAARTMQLLAVPPDSLAAPTSDARADARASRP</sequence>
<dbReference type="SUPFAM" id="SSF56519">
    <property type="entry name" value="Penicillin binding protein dimerisation domain"/>
    <property type="match status" value="1"/>
</dbReference>
<keyword evidence="2" id="KW-0645">Protease</keyword>
<evidence type="ECO:0000256" key="2">
    <source>
        <dbReference type="ARBA" id="ARBA00022645"/>
    </source>
</evidence>
<dbReference type="Gene3D" id="3.90.1310.10">
    <property type="entry name" value="Penicillin-binding protein 2a (Domain 2)"/>
    <property type="match status" value="1"/>
</dbReference>
<gene>
    <name evidence="7" type="ORF">I6K02_25205</name>
</gene>
<comment type="subcellular location">
    <subcellularLocation>
        <location evidence="1">Membrane</location>
    </subcellularLocation>
</comment>
<dbReference type="RefSeq" id="WP_105773972.1">
    <property type="nucleotide sequence ID" value="NZ_CABVPR010000031.1"/>
</dbReference>
<evidence type="ECO:0000313" key="7">
    <source>
        <dbReference type="EMBL" id="QRO79824.1"/>
    </source>
</evidence>
<dbReference type="Pfam" id="PF00905">
    <property type="entry name" value="Transpeptidase"/>
    <property type="match status" value="1"/>
</dbReference>
<dbReference type="GO" id="GO:0004180">
    <property type="term" value="F:carboxypeptidase activity"/>
    <property type="evidence" value="ECO:0007669"/>
    <property type="project" value="UniProtKB-KW"/>
</dbReference>
<name>A0A892ID40_9BURK</name>
<dbReference type="PANTHER" id="PTHR30627">
    <property type="entry name" value="PEPTIDOGLYCAN D,D-TRANSPEPTIDASE"/>
    <property type="match status" value="1"/>
</dbReference>
<organism evidence="7 8">
    <name type="scientific">Burkholderia dolosa</name>
    <dbReference type="NCBI Taxonomy" id="152500"/>
    <lineage>
        <taxon>Bacteria</taxon>
        <taxon>Pseudomonadati</taxon>
        <taxon>Pseudomonadota</taxon>
        <taxon>Betaproteobacteria</taxon>
        <taxon>Burkholderiales</taxon>
        <taxon>Burkholderiaceae</taxon>
        <taxon>Burkholderia</taxon>
        <taxon>Burkholderia cepacia complex</taxon>
    </lineage>
</organism>
<dbReference type="Gene3D" id="3.40.710.10">
    <property type="entry name" value="DD-peptidase/beta-lactamase superfamily"/>
    <property type="match status" value="1"/>
</dbReference>
<dbReference type="Gene3D" id="3.30.450.330">
    <property type="match status" value="1"/>
</dbReference>
<keyword evidence="2" id="KW-0121">Carboxypeptidase</keyword>
<feature type="domain" description="Penicillin-binding protein dimerisation" evidence="6">
    <location>
        <begin position="47"/>
        <end position="196"/>
    </location>
</feature>
<dbReference type="PANTHER" id="PTHR30627:SF1">
    <property type="entry name" value="PEPTIDOGLYCAN D,D-TRANSPEPTIDASE FTSI"/>
    <property type="match status" value="1"/>
</dbReference>
<evidence type="ECO:0000256" key="1">
    <source>
        <dbReference type="ARBA" id="ARBA00004370"/>
    </source>
</evidence>
<keyword evidence="8" id="KW-1185">Reference proteome</keyword>
<dbReference type="EMBL" id="CP069483">
    <property type="protein sequence ID" value="QRO79824.1"/>
    <property type="molecule type" value="Genomic_DNA"/>
</dbReference>
<accession>A0A892ID40</accession>
<protein>
    <submittedName>
        <fullName evidence="7">Penicillin-binding protein 2</fullName>
    </submittedName>
</protein>
<feature type="domain" description="Penicillin-binding protein transpeptidase" evidence="5">
    <location>
        <begin position="235"/>
        <end position="531"/>
    </location>
</feature>
<reference evidence="7 8" key="1">
    <citation type="submission" date="2021-02" db="EMBL/GenBank/DDBJ databases">
        <title>FDA dAtabase for Regulatory Grade micrObial Sequences (FDA-ARGOS): Supporting development and validation of Infectious Disease Dx tests.</title>
        <authorList>
            <person name="Minogue T."/>
            <person name="Wolcott M."/>
            <person name="Wasieloski L."/>
            <person name="Aguilar W."/>
            <person name="Moore D."/>
            <person name="Jaissle J."/>
            <person name="Tallon L."/>
            <person name="Sadzewicz L."/>
            <person name="Zhao X."/>
            <person name="Boylan J."/>
            <person name="Ott S."/>
            <person name="Bowen H."/>
            <person name="Vavikolanu K."/>
            <person name="Mehta A."/>
            <person name="Aluvathingal J."/>
            <person name="Nadendla S."/>
            <person name="Yan Y."/>
            <person name="Sichtig H."/>
        </authorList>
    </citation>
    <scope>NUCLEOTIDE SEQUENCE [LARGE SCALE GENOMIC DNA]</scope>
    <source>
        <strain evidence="7 8">FDAARGOS_1272</strain>
    </source>
</reference>
<evidence type="ECO:0000313" key="8">
    <source>
        <dbReference type="Proteomes" id="UP000625568"/>
    </source>
</evidence>
<dbReference type="InterPro" id="IPR012338">
    <property type="entry name" value="Beta-lactam/transpept-like"/>
</dbReference>
<dbReference type="SUPFAM" id="SSF56601">
    <property type="entry name" value="beta-lactamase/transpeptidase-like"/>
    <property type="match status" value="1"/>
</dbReference>
<proteinExistence type="predicted"/>
<dbReference type="Pfam" id="PF03717">
    <property type="entry name" value="PBP_dimer"/>
    <property type="match status" value="1"/>
</dbReference>
<evidence type="ECO:0000256" key="4">
    <source>
        <dbReference type="SAM" id="SignalP"/>
    </source>
</evidence>
<evidence type="ECO:0000259" key="6">
    <source>
        <dbReference type="Pfam" id="PF03717"/>
    </source>
</evidence>
<dbReference type="AlphaFoldDB" id="A0A892ID40"/>
<dbReference type="GO" id="GO:0005886">
    <property type="term" value="C:plasma membrane"/>
    <property type="evidence" value="ECO:0007669"/>
    <property type="project" value="TreeGrafter"/>
</dbReference>
<dbReference type="GO" id="GO:0008658">
    <property type="term" value="F:penicillin binding"/>
    <property type="evidence" value="ECO:0007669"/>
    <property type="project" value="InterPro"/>
</dbReference>
<keyword evidence="2" id="KW-0378">Hydrolase</keyword>
<dbReference type="InterPro" id="IPR001460">
    <property type="entry name" value="PCN-bd_Tpept"/>
</dbReference>
<evidence type="ECO:0000259" key="5">
    <source>
        <dbReference type="Pfam" id="PF00905"/>
    </source>
</evidence>
<feature type="signal peptide" evidence="4">
    <location>
        <begin position="1"/>
        <end position="22"/>
    </location>
</feature>
<keyword evidence="4" id="KW-0732">Signal</keyword>
<dbReference type="InterPro" id="IPR005311">
    <property type="entry name" value="PBP_dimer"/>
</dbReference>